<feature type="transmembrane region" description="Helical" evidence="2">
    <location>
        <begin position="2049"/>
        <end position="2070"/>
    </location>
</feature>
<reference evidence="4 5" key="1">
    <citation type="journal article" date="2007" name="Nature">
        <title>Evolution of genes and genomes on the Drosophila phylogeny.</title>
        <authorList>
            <consortium name="Drosophila 12 Genomes Consortium"/>
            <person name="Clark A.G."/>
            <person name="Eisen M.B."/>
            <person name="Smith D.R."/>
            <person name="Bergman C.M."/>
            <person name="Oliver B."/>
            <person name="Markow T.A."/>
            <person name="Kaufman T.C."/>
            <person name="Kellis M."/>
            <person name="Gelbart W."/>
            <person name="Iyer V.N."/>
            <person name="Pollard D.A."/>
            <person name="Sackton T.B."/>
            <person name="Larracuente A.M."/>
            <person name="Singh N.D."/>
            <person name="Abad J.P."/>
            <person name="Abt D.N."/>
            <person name="Adryan B."/>
            <person name="Aguade M."/>
            <person name="Akashi H."/>
            <person name="Anderson W.W."/>
            <person name="Aquadro C.F."/>
            <person name="Ardell D.H."/>
            <person name="Arguello R."/>
            <person name="Artieri C.G."/>
            <person name="Barbash D.A."/>
            <person name="Barker D."/>
            <person name="Barsanti P."/>
            <person name="Batterham P."/>
            <person name="Batzoglou S."/>
            <person name="Begun D."/>
            <person name="Bhutkar A."/>
            <person name="Blanco E."/>
            <person name="Bosak S.A."/>
            <person name="Bradley R.K."/>
            <person name="Brand A.D."/>
            <person name="Brent M.R."/>
            <person name="Brooks A.N."/>
            <person name="Brown R.H."/>
            <person name="Butlin R.K."/>
            <person name="Caggese C."/>
            <person name="Calvi B.R."/>
            <person name="Bernardo de Carvalho A."/>
            <person name="Caspi A."/>
            <person name="Castrezana S."/>
            <person name="Celniker S.E."/>
            <person name="Chang J.L."/>
            <person name="Chapple C."/>
            <person name="Chatterji S."/>
            <person name="Chinwalla A."/>
            <person name="Civetta A."/>
            <person name="Clifton S.W."/>
            <person name="Comeron J.M."/>
            <person name="Costello J.C."/>
            <person name="Coyne J.A."/>
            <person name="Daub J."/>
            <person name="David R.G."/>
            <person name="Delcher A.L."/>
            <person name="Delehaunty K."/>
            <person name="Do C.B."/>
            <person name="Ebling H."/>
            <person name="Edwards K."/>
            <person name="Eickbush T."/>
            <person name="Evans J.D."/>
            <person name="Filipski A."/>
            <person name="Findeiss S."/>
            <person name="Freyhult E."/>
            <person name="Fulton L."/>
            <person name="Fulton R."/>
            <person name="Garcia A.C."/>
            <person name="Gardiner A."/>
            <person name="Garfield D.A."/>
            <person name="Garvin B.E."/>
            <person name="Gibson G."/>
            <person name="Gilbert D."/>
            <person name="Gnerre S."/>
            <person name="Godfrey J."/>
            <person name="Good R."/>
            <person name="Gotea V."/>
            <person name="Gravely B."/>
            <person name="Greenberg A.J."/>
            <person name="Griffiths-Jones S."/>
            <person name="Gross S."/>
            <person name="Guigo R."/>
            <person name="Gustafson E.A."/>
            <person name="Haerty W."/>
            <person name="Hahn M.W."/>
            <person name="Halligan D.L."/>
            <person name="Halpern A.L."/>
            <person name="Halter G.M."/>
            <person name="Han M.V."/>
            <person name="Heger A."/>
            <person name="Hillier L."/>
            <person name="Hinrichs A.S."/>
            <person name="Holmes I."/>
            <person name="Hoskins R.A."/>
            <person name="Hubisz M.J."/>
            <person name="Hultmark D."/>
            <person name="Huntley M.A."/>
            <person name="Jaffe D.B."/>
            <person name="Jagadeeshan S."/>
            <person name="Jeck W.R."/>
            <person name="Johnson J."/>
            <person name="Jones C.D."/>
            <person name="Jordan W.C."/>
            <person name="Karpen G.H."/>
            <person name="Kataoka E."/>
            <person name="Keightley P.D."/>
            <person name="Kheradpour P."/>
            <person name="Kirkness E.F."/>
            <person name="Koerich L.B."/>
            <person name="Kristiansen K."/>
            <person name="Kudrna D."/>
            <person name="Kulathinal R.J."/>
            <person name="Kumar S."/>
            <person name="Kwok R."/>
            <person name="Lander E."/>
            <person name="Langley C.H."/>
            <person name="Lapoint R."/>
            <person name="Lazzaro B.P."/>
            <person name="Lee S.J."/>
            <person name="Levesque L."/>
            <person name="Li R."/>
            <person name="Lin C.F."/>
            <person name="Lin M.F."/>
            <person name="Lindblad-Toh K."/>
            <person name="Llopart A."/>
            <person name="Long M."/>
            <person name="Low L."/>
            <person name="Lozovsky E."/>
            <person name="Lu J."/>
            <person name="Luo M."/>
            <person name="Machado C.A."/>
            <person name="Makalowski W."/>
            <person name="Marzo M."/>
            <person name="Matsuda M."/>
            <person name="Matzkin L."/>
            <person name="McAllister B."/>
            <person name="McBride C.S."/>
            <person name="McKernan B."/>
            <person name="McKernan K."/>
            <person name="Mendez-Lago M."/>
            <person name="Minx P."/>
            <person name="Mollenhauer M.U."/>
            <person name="Montooth K."/>
            <person name="Mount S.M."/>
            <person name="Mu X."/>
            <person name="Myers E."/>
            <person name="Negre B."/>
            <person name="Newfeld S."/>
            <person name="Nielsen R."/>
            <person name="Noor M.A."/>
            <person name="O'Grady P."/>
            <person name="Pachter L."/>
            <person name="Papaceit M."/>
            <person name="Parisi M.J."/>
            <person name="Parisi M."/>
            <person name="Parts L."/>
            <person name="Pedersen J.S."/>
            <person name="Pesole G."/>
            <person name="Phillippy A.M."/>
            <person name="Ponting C.P."/>
            <person name="Pop M."/>
            <person name="Porcelli D."/>
            <person name="Powell J.R."/>
            <person name="Prohaska S."/>
            <person name="Pruitt K."/>
            <person name="Puig M."/>
            <person name="Quesneville H."/>
            <person name="Ram K.R."/>
            <person name="Rand D."/>
            <person name="Rasmussen M.D."/>
            <person name="Reed L.K."/>
            <person name="Reenan R."/>
            <person name="Reily A."/>
            <person name="Remington K.A."/>
            <person name="Rieger T.T."/>
            <person name="Ritchie M.G."/>
            <person name="Robin C."/>
            <person name="Rogers Y.H."/>
            <person name="Rohde C."/>
            <person name="Rozas J."/>
            <person name="Rubenfield M.J."/>
            <person name="Ruiz A."/>
            <person name="Russo S."/>
            <person name="Salzberg S.L."/>
            <person name="Sanchez-Gracia A."/>
            <person name="Saranga D.J."/>
            <person name="Sato H."/>
            <person name="Schaeffer S.W."/>
            <person name="Schatz M.C."/>
            <person name="Schlenke T."/>
            <person name="Schwartz R."/>
            <person name="Segarra C."/>
            <person name="Singh R.S."/>
            <person name="Sirot L."/>
            <person name="Sirota M."/>
            <person name="Sisneros N.B."/>
            <person name="Smith C.D."/>
            <person name="Smith T.F."/>
            <person name="Spieth J."/>
            <person name="Stage D.E."/>
            <person name="Stark A."/>
            <person name="Stephan W."/>
            <person name="Strausberg R.L."/>
            <person name="Strempel S."/>
            <person name="Sturgill D."/>
            <person name="Sutton G."/>
            <person name="Sutton G.G."/>
            <person name="Tao W."/>
            <person name="Teichmann S."/>
            <person name="Tobari Y.N."/>
            <person name="Tomimura Y."/>
            <person name="Tsolas J.M."/>
            <person name="Valente V.L."/>
            <person name="Venter E."/>
            <person name="Venter J.C."/>
            <person name="Vicario S."/>
            <person name="Vieira F.G."/>
            <person name="Vilella A.J."/>
            <person name="Villasante A."/>
            <person name="Walenz B."/>
            <person name="Wang J."/>
            <person name="Wasserman M."/>
            <person name="Watts T."/>
            <person name="Wilson D."/>
            <person name="Wilson R.K."/>
            <person name="Wing R.A."/>
            <person name="Wolfner M.F."/>
            <person name="Wong A."/>
            <person name="Wong G.K."/>
            <person name="Wu C.I."/>
            <person name="Wu G."/>
            <person name="Yamamoto D."/>
            <person name="Yang H.P."/>
            <person name="Yang S.P."/>
            <person name="Yorke J.A."/>
            <person name="Yoshida K."/>
            <person name="Zdobnov E."/>
            <person name="Zhang P."/>
            <person name="Zhang Y."/>
            <person name="Zimin A.V."/>
            <person name="Baldwin J."/>
            <person name="Abdouelleil A."/>
            <person name="Abdulkadir J."/>
            <person name="Abebe A."/>
            <person name="Abera B."/>
            <person name="Abreu J."/>
            <person name="Acer S.C."/>
            <person name="Aftuck L."/>
            <person name="Alexander A."/>
            <person name="An P."/>
            <person name="Anderson E."/>
            <person name="Anderson S."/>
            <person name="Arachi H."/>
            <person name="Azer M."/>
            <person name="Bachantsang P."/>
            <person name="Barry A."/>
            <person name="Bayul T."/>
            <person name="Berlin A."/>
            <person name="Bessette D."/>
            <person name="Bloom T."/>
            <person name="Blye J."/>
            <person name="Boguslavskiy L."/>
            <person name="Bonnet C."/>
            <person name="Boukhgalter B."/>
            <person name="Bourzgui I."/>
            <person name="Brown A."/>
            <person name="Cahill P."/>
            <person name="Channer S."/>
            <person name="Cheshatsang Y."/>
            <person name="Chuda L."/>
            <person name="Citroen M."/>
            <person name="Collymore A."/>
            <person name="Cooke P."/>
            <person name="Costello M."/>
            <person name="D'Aco K."/>
            <person name="Daza R."/>
            <person name="De Haan G."/>
            <person name="DeGray S."/>
            <person name="DeMaso C."/>
            <person name="Dhargay N."/>
            <person name="Dooley K."/>
            <person name="Dooley E."/>
            <person name="Doricent M."/>
            <person name="Dorje P."/>
            <person name="Dorjee K."/>
            <person name="Dupes A."/>
            <person name="Elong R."/>
            <person name="Falk J."/>
            <person name="Farina A."/>
            <person name="Faro S."/>
            <person name="Ferguson D."/>
            <person name="Fisher S."/>
            <person name="Foley C.D."/>
            <person name="Franke A."/>
            <person name="Friedrich D."/>
            <person name="Gadbois L."/>
            <person name="Gearin G."/>
            <person name="Gearin C.R."/>
            <person name="Giannoukos G."/>
            <person name="Goode T."/>
            <person name="Graham J."/>
            <person name="Grandbois E."/>
            <person name="Grewal S."/>
            <person name="Gyaltsen K."/>
            <person name="Hafez N."/>
            <person name="Hagos B."/>
            <person name="Hall J."/>
            <person name="Henson C."/>
            <person name="Hollinger A."/>
            <person name="Honan T."/>
            <person name="Huard M.D."/>
            <person name="Hughes L."/>
            <person name="Hurhula B."/>
            <person name="Husby M.E."/>
            <person name="Kamat A."/>
            <person name="Kanga B."/>
            <person name="Kashin S."/>
            <person name="Khazanovich D."/>
            <person name="Kisner P."/>
            <person name="Lance K."/>
            <person name="Lara M."/>
            <person name="Lee W."/>
            <person name="Lennon N."/>
            <person name="Letendre F."/>
            <person name="LeVine R."/>
            <person name="Lipovsky A."/>
            <person name="Liu X."/>
            <person name="Liu J."/>
            <person name="Liu S."/>
            <person name="Lokyitsang T."/>
            <person name="Lokyitsang Y."/>
            <person name="Lubonja R."/>
            <person name="Lui A."/>
            <person name="MacDonald P."/>
            <person name="Magnisalis V."/>
            <person name="Maru K."/>
            <person name="Matthews C."/>
            <person name="McCusker W."/>
            <person name="McDonough S."/>
            <person name="Mehta T."/>
            <person name="Meldrim J."/>
            <person name="Meneus L."/>
            <person name="Mihai O."/>
            <person name="Mihalev A."/>
            <person name="Mihova T."/>
            <person name="Mittelman R."/>
            <person name="Mlenga V."/>
            <person name="Montmayeur A."/>
            <person name="Mulrain L."/>
            <person name="Navidi A."/>
            <person name="Naylor J."/>
            <person name="Negash T."/>
            <person name="Nguyen T."/>
            <person name="Nguyen N."/>
            <person name="Nicol R."/>
            <person name="Norbu C."/>
            <person name="Norbu N."/>
            <person name="Novod N."/>
            <person name="O'Neill B."/>
            <person name="Osman S."/>
            <person name="Markiewicz E."/>
            <person name="Oyono O.L."/>
            <person name="Patti C."/>
            <person name="Phunkhang P."/>
            <person name="Pierre F."/>
            <person name="Priest M."/>
            <person name="Raghuraman S."/>
            <person name="Rege F."/>
            <person name="Reyes R."/>
            <person name="Rise C."/>
            <person name="Rogov P."/>
            <person name="Ross K."/>
            <person name="Ryan E."/>
            <person name="Settipalli S."/>
            <person name="Shea T."/>
            <person name="Sherpa N."/>
            <person name="Shi L."/>
            <person name="Shih D."/>
            <person name="Sparrow T."/>
            <person name="Spaulding J."/>
            <person name="Stalker J."/>
            <person name="Stange-Thomann N."/>
            <person name="Stavropoulos S."/>
            <person name="Stone C."/>
            <person name="Strader C."/>
            <person name="Tesfaye S."/>
            <person name="Thomson T."/>
            <person name="Thoulutsang Y."/>
            <person name="Thoulutsang D."/>
            <person name="Topham K."/>
            <person name="Topping I."/>
            <person name="Tsamla T."/>
            <person name="Vassiliev H."/>
            <person name="Vo A."/>
            <person name="Wangchuk T."/>
            <person name="Wangdi T."/>
            <person name="Weiand M."/>
            <person name="Wilkinson J."/>
            <person name="Wilson A."/>
            <person name="Yadav S."/>
            <person name="Young G."/>
            <person name="Yu Q."/>
            <person name="Zembek L."/>
            <person name="Zhong D."/>
            <person name="Zimmer A."/>
            <person name="Zwirko Z."/>
            <person name="Jaffe D.B."/>
            <person name="Alvarez P."/>
            <person name="Brockman W."/>
            <person name="Butler J."/>
            <person name="Chin C."/>
            <person name="Gnerre S."/>
            <person name="Grabherr M."/>
            <person name="Kleber M."/>
            <person name="Mauceli E."/>
            <person name="MacCallum I."/>
        </authorList>
    </citation>
    <scope>NUCLEOTIDE SEQUENCE [LARGE SCALE GENOMIC DNA]</scope>
    <source>
        <strain evidence="5">Tai18E2 / Tucson 14021-0261.01</strain>
    </source>
</reference>
<feature type="domain" description="Fibronectin type-III" evidence="3">
    <location>
        <begin position="1425"/>
        <end position="1531"/>
    </location>
</feature>
<feature type="domain" description="Fibronectin type-III" evidence="3">
    <location>
        <begin position="1040"/>
        <end position="1135"/>
    </location>
</feature>
<feature type="region of interest" description="Disordered" evidence="1">
    <location>
        <begin position="349"/>
        <end position="385"/>
    </location>
</feature>
<dbReference type="FunFam" id="2.60.40.10:FF:001756">
    <property type="entry name" value="Uncharacterized protein, isoform B"/>
    <property type="match status" value="1"/>
</dbReference>
<feature type="compositionally biased region" description="Gly residues" evidence="1">
    <location>
        <begin position="1961"/>
        <end position="1972"/>
    </location>
</feature>
<feature type="compositionally biased region" description="Low complexity" evidence="1">
    <location>
        <begin position="869"/>
        <end position="908"/>
    </location>
</feature>
<sequence>MAASVLEINENQLELDCDECDYYGSTDTVFIDNSTQTDGFDDDESELKPLKPRLTQIIEEDAEMEVVVKEEVDTQVETNGMQSDSNGVSDVKITINGAESNEEEKLTVEEPLVKENVPPVVQELVESDDEDEIDDVTRLAGLTLGMGYARIIDYDNLRIIEHVIESDDEDDNNVAAAGTAATSAELQQACHDLVSFIGESYQVIDRSGHGREPLSVVDNNNNNRSSEVSANGRAPIVDRYKSTRKVQNGLQANQNVSTSASATSSSSNVKSNSSSNSTSATSTSSALIKAYKSNLTPLAPPFQPAALKAKQLQQSSLASGNMSSVTTTTTTALGYTAYEQTTVYYQQQVQQHQKHPQQQQQLSPKQQQKEQQQPHQQQQHQQQPLCAQHGGLPHIHAAQLLPVQLIALQPNGVTAAATAAVGAVAGAGAAVAAAGTPAATAAGGAAATSLTGAAWPLVEAPIYIDINGEYRSYCPAHGPPAVTAPNGAIAHHPHIHALPHAHSHAHPPHSHHAQQQQQQQQLHHHHQQHGQHQQHLTPSPVTNVNGNIAQAAAATTASAPRLLLQLDAATVQQQQQHQQQQQQQIVASGKRSKVYRGKPQSKMITYTHCFDLKCPAVQMVSQNRPPPPMPVPVQVPQYVNENGTLTHVMLSPQQYQQLHPGQGHLHPAPFISANGTSHFYTPVAGYPGPGPAGNGPPHYHLPPPPPPQQQQPPQQPQQPAPQGAPPQQQQQQQPQQQQVAPPSVQGAPNAGSVGAPQGAPATGTATHSHTHSHSHSHAHSHTHSQPHAHSPHSPSPPNYRDERSQRQHNKLLRKLEKQRESNPPHSPSPRRANELNGHNNNNIPPGVSLPGHLSSHHHAVNHQGRRLPQQHQGQTHQVAQQQQSQARNGNPQHPQRAGSSVGGASSVGTSEDGEDNSSLAGDDEEEYHRENSIIEQISAIEKPEVIDVTSRAAKIIWESPAIANTVTVDMRQLRYQVLLCDSGKQCKYKSLYQGEAYECIVQDLQPGQDYLVRLQVHYQKLTGTVSDPTEFRTPSCEPDQPPPPKLVSRTKNSINLRWAAPAANGASIQHYLLEYDEGRMPGQPQKFVELAKIKAKHYVIGKLQPTTVYSFRLAAVNEAGQSPYSPVASYSTSGNPPPVPKPPQLLASSSSSLKLGWERRAQDGDFLLQLQDAESGHGFLNTYKGTELQTECLQLRRASSYQFRLRSENEAGFSPWSPEVSYRTLAERPGRPGKPLAKGKIHGTQFKARWDAPSDSGGAEILRYHLELSAAGPAFERIYSGAETEAMCERLQPGTTYALRACCEGPAGQSPYSDIGHVTTEAVAPSAPPPPHCSDPPSPYAALLKLQHPEYNGGAPILEFEAQMRRLEQVQSPQLVYRGKQAYFVAQDLTPGGMYETQVRAINRIGAGNWSQWMRFTAAAAAPGVPEELRVLVKSATHLGVSWQPPLQENGAPVTSYTLKSASQERREGDSEEEGKEPPSSEFHNCYQGPQTCAELRNLSPYTRYHFRIQASNSAGTGNSSDVISVCTPAAVPGAPQMQGYEFTAQEVTLNWTQPAAHGSPICSYNIEYGERTIATPDACTRYTVSGLMPETGYKFRVQAVNAIGAGAFSAYAKLTTQPAPPAPPRLECSGAGHNYIKLKWGENGNGKVVNSNPSGNGGDFTKYFVEMYVARAKQFQAVYSGTNCMCKVHKLQERSSYTFRIYAHTDRAGDGDYSEEFVFETSATLPANIKPPRVVQEGSVCLMELPGQLGMQLTLEWQHSKNSFNDRVEYELQYVVLGAAELEGESLSPKGRSSSSSGSSNGAPINLPNHDYRQLYRGPETKFTIDNLAAGTCYQFRVCPVRIAAGGELLYGQPSSPLRYQVPSELDPSSATCHHHLHGSTAIPAIASNQRSSRKLSAGNGSTNGLHMRSVSASAISGASGVGADPVAIGRLQQELSGFNACADPLHHHHHHHHHHHQPCGGGVGAAGGISGATDSHHQHQHHLHHSHHMHHAHHPHTGMGGSSSNSSSSTAAAISSSLAQTGGLRRIVSKVTSLYSNRRRLSDQQKAVFIVVSFLVGTFLVAMLVNMLRG</sequence>
<keyword evidence="5" id="KW-1185">Reference proteome</keyword>
<feature type="compositionally biased region" description="Low complexity" evidence="1">
    <location>
        <begin position="215"/>
        <end position="231"/>
    </location>
</feature>
<feature type="region of interest" description="Disordered" evidence="1">
    <location>
        <begin position="682"/>
        <end position="928"/>
    </location>
</feature>
<dbReference type="InterPro" id="IPR036116">
    <property type="entry name" value="FN3_sf"/>
</dbReference>
<feature type="compositionally biased region" description="Basic residues" evidence="1">
    <location>
        <begin position="499"/>
        <end position="512"/>
    </location>
</feature>
<accession>A0A0R1DPF4</accession>
<dbReference type="SUPFAM" id="SSF49265">
    <property type="entry name" value="Fibronectin type III"/>
    <property type="match status" value="5"/>
</dbReference>
<feature type="compositionally biased region" description="Basic residues" evidence="1">
    <location>
        <begin position="768"/>
        <end position="790"/>
    </location>
</feature>
<feature type="region of interest" description="Disordered" evidence="1">
    <location>
        <begin position="499"/>
        <end position="544"/>
    </location>
</feature>
<keyword evidence="2" id="KW-0812">Transmembrane</keyword>
<feature type="domain" description="Fibronectin type-III" evidence="3">
    <location>
        <begin position="939"/>
        <end position="1036"/>
    </location>
</feature>
<keyword evidence="2" id="KW-1133">Transmembrane helix</keyword>
<evidence type="ECO:0000259" key="3">
    <source>
        <dbReference type="PROSITE" id="PS50853"/>
    </source>
</evidence>
<dbReference type="SMART" id="SM00060">
    <property type="entry name" value="FN3"/>
    <property type="match status" value="9"/>
</dbReference>
<feature type="compositionally biased region" description="Acidic residues" evidence="1">
    <location>
        <begin position="911"/>
        <end position="925"/>
    </location>
</feature>
<feature type="region of interest" description="Disordered" evidence="1">
    <location>
        <begin position="1027"/>
        <end position="1046"/>
    </location>
</feature>
<feature type="region of interest" description="Disordered" evidence="1">
    <location>
        <begin position="1460"/>
        <end position="1487"/>
    </location>
</feature>
<feature type="compositionally biased region" description="Low complexity" evidence="1">
    <location>
        <begin position="2004"/>
        <end position="2016"/>
    </location>
</feature>
<dbReference type="InterPro" id="IPR003961">
    <property type="entry name" value="FN3_dom"/>
</dbReference>
<feature type="region of interest" description="Disordered" evidence="1">
    <location>
        <begin position="1949"/>
        <end position="2016"/>
    </location>
</feature>
<gene>
    <name evidence="4" type="primary">Dyak\GE12750</name>
    <name evidence="4" type="synonym">dyak_GLEANR_12978</name>
    <name evidence="4" type="synonym">GE12750</name>
    <name evidence="4" type="ORF">Dyak_GE12750</name>
</gene>
<feature type="compositionally biased region" description="Low complexity" evidence="1">
    <location>
        <begin position="1787"/>
        <end position="1803"/>
    </location>
</feature>
<dbReference type="OrthoDB" id="443915at2759"/>
<dbReference type="Gene3D" id="2.60.40.10">
    <property type="entry name" value="Immunoglobulins"/>
    <property type="match status" value="9"/>
</dbReference>
<keyword evidence="2" id="KW-0472">Membrane</keyword>
<feature type="compositionally biased region" description="Low complexity" evidence="1">
    <location>
        <begin position="725"/>
        <end position="767"/>
    </location>
</feature>
<dbReference type="EMBL" id="CM000158">
    <property type="protein sequence ID" value="KRJ99076.1"/>
    <property type="molecule type" value="Genomic_DNA"/>
</dbReference>
<feature type="domain" description="Fibronectin type-III" evidence="3">
    <location>
        <begin position="1621"/>
        <end position="1725"/>
    </location>
</feature>
<feature type="domain" description="Fibronectin type-III" evidence="3">
    <location>
        <begin position="1327"/>
        <end position="1421"/>
    </location>
</feature>
<dbReference type="FunFam" id="2.60.40.10:FF:001846">
    <property type="entry name" value="Uncharacterized protein, isoform E"/>
    <property type="match status" value="1"/>
</dbReference>
<protein>
    <submittedName>
        <fullName evidence="4">Uncharacterized protein, isoform C</fullName>
    </submittedName>
</protein>
<reference evidence="4 5" key="2">
    <citation type="journal article" date="2007" name="PLoS Biol.">
        <title>Principles of genome evolution in the Drosophila melanogaster species group.</title>
        <authorList>
            <person name="Ranz J.M."/>
            <person name="Maurin D."/>
            <person name="Chan Y.S."/>
            <person name="von Grotthuss M."/>
            <person name="Hillier L.W."/>
            <person name="Roote J."/>
            <person name="Ashburner M."/>
            <person name="Bergman C.M."/>
        </authorList>
    </citation>
    <scope>NUCLEOTIDE SEQUENCE [LARGE SCALE GENOMIC DNA]</scope>
    <source>
        <strain evidence="5">Tai18E2 / Tucson 14021-0261.01</strain>
    </source>
</reference>
<feature type="compositionally biased region" description="Basic residues" evidence="1">
    <location>
        <begin position="1980"/>
        <end position="1998"/>
    </location>
</feature>
<feature type="region of interest" description="Disordered" evidence="1">
    <location>
        <begin position="250"/>
        <end position="280"/>
    </location>
</feature>
<feature type="region of interest" description="Disordered" evidence="1">
    <location>
        <begin position="210"/>
        <end position="238"/>
    </location>
</feature>
<feature type="compositionally biased region" description="Low complexity" evidence="1">
    <location>
        <begin position="349"/>
        <end position="384"/>
    </location>
</feature>
<name>A0A0R1DPF4_DROYA</name>
<feature type="region of interest" description="Disordered" evidence="1">
    <location>
        <begin position="1885"/>
        <end position="1906"/>
    </location>
</feature>
<dbReference type="PROSITE" id="PS50853">
    <property type="entry name" value="FN3"/>
    <property type="match status" value="8"/>
</dbReference>
<feature type="domain" description="Fibronectin type-III" evidence="3">
    <location>
        <begin position="1231"/>
        <end position="1323"/>
    </location>
</feature>
<dbReference type="PANTHER" id="PTHR24099:SF11">
    <property type="entry name" value="FIBRONECTIN TYPE III DOMAIN-CONTAINING 3BA-RELATED"/>
    <property type="match status" value="1"/>
</dbReference>
<proteinExistence type="predicted"/>
<dbReference type="FunFam" id="2.60.40.10:FF:001524">
    <property type="entry name" value="Uncharacterized protein, isoform B"/>
    <property type="match status" value="1"/>
</dbReference>
<evidence type="ECO:0000313" key="4">
    <source>
        <dbReference type="EMBL" id="KRJ99076.1"/>
    </source>
</evidence>
<organism evidence="4 5">
    <name type="scientific">Drosophila yakuba</name>
    <name type="common">Fruit fly</name>
    <dbReference type="NCBI Taxonomy" id="7245"/>
    <lineage>
        <taxon>Eukaryota</taxon>
        <taxon>Metazoa</taxon>
        <taxon>Ecdysozoa</taxon>
        <taxon>Arthropoda</taxon>
        <taxon>Hexapoda</taxon>
        <taxon>Insecta</taxon>
        <taxon>Pterygota</taxon>
        <taxon>Neoptera</taxon>
        <taxon>Endopterygota</taxon>
        <taxon>Diptera</taxon>
        <taxon>Brachycera</taxon>
        <taxon>Muscomorpha</taxon>
        <taxon>Ephydroidea</taxon>
        <taxon>Drosophilidae</taxon>
        <taxon>Drosophila</taxon>
        <taxon>Sophophora</taxon>
    </lineage>
</organism>
<dbReference type="InterPro" id="IPR013783">
    <property type="entry name" value="Ig-like_fold"/>
</dbReference>
<feature type="compositionally biased region" description="Low complexity" evidence="1">
    <location>
        <begin position="251"/>
        <end position="280"/>
    </location>
</feature>
<feature type="region of interest" description="Disordered" evidence="1">
    <location>
        <begin position="1787"/>
        <end position="1812"/>
    </location>
</feature>
<dbReference type="Proteomes" id="UP000002282">
    <property type="component" value="Chromosome 2R"/>
</dbReference>
<evidence type="ECO:0000256" key="1">
    <source>
        <dbReference type="SAM" id="MobiDB-lite"/>
    </source>
</evidence>
<evidence type="ECO:0000256" key="2">
    <source>
        <dbReference type="SAM" id="Phobius"/>
    </source>
</evidence>
<dbReference type="PANTHER" id="PTHR24099">
    <property type="entry name" value="E3 UBIQUITIN-PROTEIN LIGASE TRIM36-RELATED"/>
    <property type="match status" value="1"/>
</dbReference>
<feature type="compositionally biased region" description="Basic and acidic residues" evidence="1">
    <location>
        <begin position="813"/>
        <end position="822"/>
    </location>
</feature>
<evidence type="ECO:0000313" key="5">
    <source>
        <dbReference type="Proteomes" id="UP000002282"/>
    </source>
</evidence>
<feature type="domain" description="Fibronectin type-III" evidence="3">
    <location>
        <begin position="1532"/>
        <end position="1620"/>
    </location>
</feature>
<dbReference type="PRINTS" id="PR00014">
    <property type="entry name" value="FNTYPEIII"/>
</dbReference>
<feature type="compositionally biased region" description="Basic residues" evidence="1">
    <location>
        <begin position="854"/>
        <end position="865"/>
    </location>
</feature>
<dbReference type="CDD" id="cd00063">
    <property type="entry name" value="FN3"/>
    <property type="match status" value="7"/>
</dbReference>
<dbReference type="FunFam" id="2.60.40.10:FF:001854">
    <property type="entry name" value="Uncharacterized protein, isoform E"/>
    <property type="match status" value="1"/>
</dbReference>
<dbReference type="InterPro" id="IPR050617">
    <property type="entry name" value="E3_ligase_FN3/SPRY"/>
</dbReference>
<dbReference type="Pfam" id="PF00041">
    <property type="entry name" value="fn3"/>
    <property type="match status" value="3"/>
</dbReference>
<feature type="compositionally biased region" description="Pro residues" evidence="1">
    <location>
        <begin position="699"/>
        <end position="724"/>
    </location>
</feature>
<feature type="compositionally biased region" description="Basic residues" evidence="1">
    <location>
        <begin position="1949"/>
        <end position="1959"/>
    </location>
</feature>
<feature type="domain" description="Fibronectin type-III" evidence="3">
    <location>
        <begin position="1139"/>
        <end position="1227"/>
    </location>
</feature>